<keyword evidence="11" id="KW-0503">Monooxygenase</keyword>
<comment type="cofactor">
    <cofactor evidence="1">
        <name>heme</name>
        <dbReference type="ChEBI" id="CHEBI:30413"/>
    </cofactor>
</comment>
<reference evidence="14 15" key="1">
    <citation type="submission" date="2023-05" db="EMBL/GenBank/DDBJ databases">
        <title>B98-5 Cell Line De Novo Hybrid Assembly: An Optical Mapping Approach.</title>
        <authorList>
            <person name="Kananen K."/>
            <person name="Auerbach J.A."/>
            <person name="Kautto E."/>
            <person name="Blachly J.S."/>
        </authorList>
    </citation>
    <scope>NUCLEOTIDE SEQUENCE [LARGE SCALE GENOMIC DNA]</scope>
    <source>
        <strain evidence="14">B95-8</strain>
        <tissue evidence="14">Cell line</tissue>
    </source>
</reference>
<dbReference type="EMBL" id="JASSZA010000008">
    <property type="protein sequence ID" value="KAK2103453.1"/>
    <property type="molecule type" value="Genomic_DNA"/>
</dbReference>
<evidence type="ECO:0000256" key="9">
    <source>
        <dbReference type="ARBA" id="ARBA00023002"/>
    </source>
</evidence>
<keyword evidence="8" id="KW-0492">Microsome</keyword>
<dbReference type="PRINTS" id="PR00463">
    <property type="entry name" value="EP450I"/>
</dbReference>
<sequence length="158" mass="16004">MGLAPAWARADPGEEPAPGADEDESAVLDVLQIHIGSTPVVVLSGLDTIWQALMWQGNDFKGRPNLYSFTLITGGQSMSFSPDSGPVRAACQHLAQNALDTFSITSCSPEAALQAPVAPGRSVSAEPGLGGCSTGAAGADGLGHAAHGHPFPFTVAGP</sequence>
<dbReference type="SUPFAM" id="SSF48264">
    <property type="entry name" value="Cytochrome P450"/>
    <property type="match status" value="1"/>
</dbReference>
<evidence type="ECO:0000256" key="1">
    <source>
        <dbReference type="ARBA" id="ARBA00001971"/>
    </source>
</evidence>
<accession>A0ABQ9V256</accession>
<keyword evidence="12" id="KW-0443">Lipid metabolism</keyword>
<dbReference type="Gene3D" id="1.10.630.10">
    <property type="entry name" value="Cytochrome P450"/>
    <property type="match status" value="1"/>
</dbReference>
<evidence type="ECO:0000313" key="15">
    <source>
        <dbReference type="Proteomes" id="UP001266305"/>
    </source>
</evidence>
<comment type="similarity">
    <text evidence="4">Belongs to the cytochrome P450 family.</text>
</comment>
<keyword evidence="9" id="KW-0560">Oxidoreductase</keyword>
<evidence type="ECO:0000256" key="5">
    <source>
        <dbReference type="ARBA" id="ARBA00022617"/>
    </source>
</evidence>
<keyword evidence="10" id="KW-0408">Iron</keyword>
<evidence type="ECO:0000256" key="12">
    <source>
        <dbReference type="ARBA" id="ARBA00023098"/>
    </source>
</evidence>
<organism evidence="14 15">
    <name type="scientific">Saguinus oedipus</name>
    <name type="common">Cotton-top tamarin</name>
    <name type="synonym">Oedipomidas oedipus</name>
    <dbReference type="NCBI Taxonomy" id="9490"/>
    <lineage>
        <taxon>Eukaryota</taxon>
        <taxon>Metazoa</taxon>
        <taxon>Chordata</taxon>
        <taxon>Craniata</taxon>
        <taxon>Vertebrata</taxon>
        <taxon>Euteleostomi</taxon>
        <taxon>Mammalia</taxon>
        <taxon>Eutheria</taxon>
        <taxon>Euarchontoglires</taxon>
        <taxon>Primates</taxon>
        <taxon>Haplorrhini</taxon>
        <taxon>Platyrrhini</taxon>
        <taxon>Cebidae</taxon>
        <taxon>Callitrichinae</taxon>
        <taxon>Saguinus</taxon>
    </lineage>
</organism>
<keyword evidence="15" id="KW-1185">Reference proteome</keyword>
<evidence type="ECO:0000256" key="3">
    <source>
        <dbReference type="ARBA" id="ARBA00004406"/>
    </source>
</evidence>
<dbReference type="PANTHER" id="PTHR24289">
    <property type="entry name" value="STEROID 17-ALPHA-HYDROXYLASE/17,20 LYASE"/>
    <property type="match status" value="1"/>
</dbReference>
<evidence type="ECO:0000256" key="8">
    <source>
        <dbReference type="ARBA" id="ARBA00022848"/>
    </source>
</evidence>
<name>A0ABQ9V256_SAGOE</name>
<proteinExistence type="inferred from homology"/>
<feature type="region of interest" description="Disordered" evidence="13">
    <location>
        <begin position="1"/>
        <end position="21"/>
    </location>
</feature>
<keyword evidence="6" id="KW-0479">Metal-binding</keyword>
<evidence type="ECO:0000313" key="14">
    <source>
        <dbReference type="EMBL" id="KAK2103453.1"/>
    </source>
</evidence>
<comment type="caution">
    <text evidence="14">The sequence shown here is derived from an EMBL/GenBank/DDBJ whole genome shotgun (WGS) entry which is preliminary data.</text>
</comment>
<evidence type="ECO:0000256" key="10">
    <source>
        <dbReference type="ARBA" id="ARBA00023004"/>
    </source>
</evidence>
<dbReference type="PANTHER" id="PTHR24289:SF21">
    <property type="entry name" value="CYTOCHROME P450 1A"/>
    <property type="match status" value="1"/>
</dbReference>
<evidence type="ECO:0000256" key="4">
    <source>
        <dbReference type="ARBA" id="ARBA00010617"/>
    </source>
</evidence>
<keyword evidence="5" id="KW-0349">Heme</keyword>
<evidence type="ECO:0000256" key="6">
    <source>
        <dbReference type="ARBA" id="ARBA00022723"/>
    </source>
</evidence>
<dbReference type="Proteomes" id="UP001266305">
    <property type="component" value="Unassembled WGS sequence"/>
</dbReference>
<evidence type="ECO:0000256" key="13">
    <source>
        <dbReference type="SAM" id="MobiDB-lite"/>
    </source>
</evidence>
<keyword evidence="7" id="KW-0256">Endoplasmic reticulum</keyword>
<protein>
    <submittedName>
        <fullName evidence="14">Uncharacterized protein</fullName>
    </submittedName>
</protein>
<dbReference type="InterPro" id="IPR002401">
    <property type="entry name" value="Cyt_P450_E_grp-I"/>
</dbReference>
<evidence type="ECO:0000256" key="2">
    <source>
        <dbReference type="ARBA" id="ARBA00004174"/>
    </source>
</evidence>
<comment type="subcellular location">
    <subcellularLocation>
        <location evidence="3">Endoplasmic reticulum membrane</location>
        <topology evidence="3">Peripheral membrane protein</topology>
    </subcellularLocation>
    <subcellularLocation>
        <location evidence="2">Microsome membrane</location>
        <topology evidence="2">Peripheral membrane protein</topology>
    </subcellularLocation>
</comment>
<evidence type="ECO:0000256" key="7">
    <source>
        <dbReference type="ARBA" id="ARBA00022824"/>
    </source>
</evidence>
<gene>
    <name evidence="14" type="ORF">P7K49_017309</name>
</gene>
<evidence type="ECO:0000256" key="11">
    <source>
        <dbReference type="ARBA" id="ARBA00023033"/>
    </source>
</evidence>
<dbReference type="InterPro" id="IPR036396">
    <property type="entry name" value="Cyt_P450_sf"/>
</dbReference>